<organism evidence="1 2">
    <name type="scientific">Trematosphaeria pertusa</name>
    <dbReference type="NCBI Taxonomy" id="390896"/>
    <lineage>
        <taxon>Eukaryota</taxon>
        <taxon>Fungi</taxon>
        <taxon>Dikarya</taxon>
        <taxon>Ascomycota</taxon>
        <taxon>Pezizomycotina</taxon>
        <taxon>Dothideomycetes</taxon>
        <taxon>Pleosporomycetidae</taxon>
        <taxon>Pleosporales</taxon>
        <taxon>Massarineae</taxon>
        <taxon>Trematosphaeriaceae</taxon>
        <taxon>Trematosphaeria</taxon>
    </lineage>
</organism>
<proteinExistence type="predicted"/>
<accession>A0A6A6IAM2</accession>
<dbReference type="EMBL" id="ML987198">
    <property type="protein sequence ID" value="KAF2246972.1"/>
    <property type="molecule type" value="Genomic_DNA"/>
</dbReference>
<keyword evidence="2" id="KW-1185">Reference proteome</keyword>
<sequence length="293" mass="32173">MHGLSKGNIPVRGCAPLGDNVEIHFSATIRVTEANGQKSKAFVRKEPSKPPPPERRVFLAQVPGEVWFIPQRGTPMIRRGSNARSWPTIVRNVEAKKRWIVLVVDGTGSEPLTPEVLEGAEYFDCPADRALPQSPNQSSLIRLVKEMEALQEIGRTGLGNGAIQDAAKQLRPQWNVSDSIIWNSQHYSLHLAASILTEGSYNVNRGVFITLSRDLHIAAHAAEAQWMVAKHVGCMAGMAVSGVVTFGLGAGVFWCGAATSMGKAMHVQFKLDLQLGRLRDSSERFQGWAWIWS</sequence>
<dbReference type="Proteomes" id="UP000800094">
    <property type="component" value="Unassembled WGS sequence"/>
</dbReference>
<gene>
    <name evidence="1" type="ORF">BU26DRAFT_521348</name>
</gene>
<protein>
    <submittedName>
        <fullName evidence="1">Uncharacterized protein</fullName>
    </submittedName>
</protein>
<reference evidence="1" key="1">
    <citation type="journal article" date="2020" name="Stud. Mycol.">
        <title>101 Dothideomycetes genomes: a test case for predicting lifestyles and emergence of pathogens.</title>
        <authorList>
            <person name="Haridas S."/>
            <person name="Albert R."/>
            <person name="Binder M."/>
            <person name="Bloem J."/>
            <person name="Labutti K."/>
            <person name="Salamov A."/>
            <person name="Andreopoulos B."/>
            <person name="Baker S."/>
            <person name="Barry K."/>
            <person name="Bills G."/>
            <person name="Bluhm B."/>
            <person name="Cannon C."/>
            <person name="Castanera R."/>
            <person name="Culley D."/>
            <person name="Daum C."/>
            <person name="Ezra D."/>
            <person name="Gonzalez J."/>
            <person name="Henrissat B."/>
            <person name="Kuo A."/>
            <person name="Liang C."/>
            <person name="Lipzen A."/>
            <person name="Lutzoni F."/>
            <person name="Magnuson J."/>
            <person name="Mondo S."/>
            <person name="Nolan M."/>
            <person name="Ohm R."/>
            <person name="Pangilinan J."/>
            <person name="Park H.-J."/>
            <person name="Ramirez L."/>
            <person name="Alfaro M."/>
            <person name="Sun H."/>
            <person name="Tritt A."/>
            <person name="Yoshinaga Y."/>
            <person name="Zwiers L.-H."/>
            <person name="Turgeon B."/>
            <person name="Goodwin S."/>
            <person name="Spatafora J."/>
            <person name="Crous P."/>
            <person name="Grigoriev I."/>
        </authorList>
    </citation>
    <scope>NUCLEOTIDE SEQUENCE</scope>
    <source>
        <strain evidence="1">CBS 122368</strain>
    </source>
</reference>
<dbReference type="RefSeq" id="XP_033681976.1">
    <property type="nucleotide sequence ID" value="XM_033829512.1"/>
</dbReference>
<evidence type="ECO:0000313" key="2">
    <source>
        <dbReference type="Proteomes" id="UP000800094"/>
    </source>
</evidence>
<evidence type="ECO:0000313" key="1">
    <source>
        <dbReference type="EMBL" id="KAF2246972.1"/>
    </source>
</evidence>
<name>A0A6A6IAM2_9PLEO</name>
<dbReference type="OrthoDB" id="10475424at2759"/>
<dbReference type="AlphaFoldDB" id="A0A6A6IAM2"/>
<dbReference type="GeneID" id="54582842"/>